<dbReference type="PANTHER" id="PTHR33625:SF4">
    <property type="entry name" value="OS08G0179900 PROTEIN"/>
    <property type="match status" value="1"/>
</dbReference>
<accession>A0AAE1NBB4</accession>
<proteinExistence type="predicted"/>
<evidence type="ECO:0000256" key="1">
    <source>
        <dbReference type="SAM" id="MobiDB-lite"/>
    </source>
</evidence>
<keyword evidence="2" id="KW-1133">Transmembrane helix</keyword>
<evidence type="ECO:0000256" key="2">
    <source>
        <dbReference type="SAM" id="Phobius"/>
    </source>
</evidence>
<feature type="region of interest" description="Disordered" evidence="1">
    <location>
        <begin position="22"/>
        <end position="58"/>
    </location>
</feature>
<dbReference type="AlphaFoldDB" id="A0AAE1NBB4"/>
<keyword evidence="2" id="KW-0812">Transmembrane</keyword>
<sequence length="299" mass="31543">MGGGGVLRTAAKVAGGGVASAGLRGVPVASPGEQSIRRASRPVSAVLTSEGPKSADAAPLHTAASWGFDHWDFAHDDGLAMEAGEPTPRVVFGEVPSFQEAKAAASELKNAIDEVYLSSNSYGSEVSVQSPLLPGTETKSCVIEAISTPSMRNHALEAFKFLSTNSEAQTTVASVASDPNVWNAVMQNPKLKDFLQSHQTEEASKIVEKLHHSNQKGNQGNGFVDFMETMQNFKVTVTEMASNVSKYFSSIFGLSEAEKSSSGGANGNTKVNFMDHFAMGGTLMGLAVMVIMVVLLKRV</sequence>
<organism evidence="3 4">
    <name type="scientific">Acacia crassicarpa</name>
    <name type="common">northern wattle</name>
    <dbReference type="NCBI Taxonomy" id="499986"/>
    <lineage>
        <taxon>Eukaryota</taxon>
        <taxon>Viridiplantae</taxon>
        <taxon>Streptophyta</taxon>
        <taxon>Embryophyta</taxon>
        <taxon>Tracheophyta</taxon>
        <taxon>Spermatophyta</taxon>
        <taxon>Magnoliopsida</taxon>
        <taxon>eudicotyledons</taxon>
        <taxon>Gunneridae</taxon>
        <taxon>Pentapetalae</taxon>
        <taxon>rosids</taxon>
        <taxon>fabids</taxon>
        <taxon>Fabales</taxon>
        <taxon>Fabaceae</taxon>
        <taxon>Caesalpinioideae</taxon>
        <taxon>mimosoid clade</taxon>
        <taxon>Acacieae</taxon>
        <taxon>Acacia</taxon>
    </lineage>
</organism>
<evidence type="ECO:0000313" key="3">
    <source>
        <dbReference type="EMBL" id="KAK4286030.1"/>
    </source>
</evidence>
<gene>
    <name evidence="3" type="ORF">QN277_002644</name>
</gene>
<dbReference type="EMBL" id="JAWXYG010000001">
    <property type="protein sequence ID" value="KAK4286030.1"/>
    <property type="molecule type" value="Genomic_DNA"/>
</dbReference>
<keyword evidence="2" id="KW-0472">Membrane</keyword>
<reference evidence="3" key="1">
    <citation type="submission" date="2023-10" db="EMBL/GenBank/DDBJ databases">
        <title>Chromosome-level genome of the transformable northern wattle, Acacia crassicarpa.</title>
        <authorList>
            <person name="Massaro I."/>
            <person name="Sinha N.R."/>
            <person name="Poethig S."/>
            <person name="Leichty A.R."/>
        </authorList>
    </citation>
    <scope>NUCLEOTIDE SEQUENCE</scope>
    <source>
        <strain evidence="3">Acra3RX</strain>
        <tissue evidence="3">Leaf</tissue>
    </source>
</reference>
<protein>
    <submittedName>
        <fullName evidence="3">Uncharacterized protein</fullName>
    </submittedName>
</protein>
<keyword evidence="4" id="KW-1185">Reference proteome</keyword>
<dbReference type="PANTHER" id="PTHR33625">
    <property type="entry name" value="OS08G0179900 PROTEIN"/>
    <property type="match status" value="1"/>
</dbReference>
<comment type="caution">
    <text evidence="3">The sequence shown here is derived from an EMBL/GenBank/DDBJ whole genome shotgun (WGS) entry which is preliminary data.</text>
</comment>
<name>A0AAE1NBB4_9FABA</name>
<evidence type="ECO:0000313" key="4">
    <source>
        <dbReference type="Proteomes" id="UP001293593"/>
    </source>
</evidence>
<dbReference type="Proteomes" id="UP001293593">
    <property type="component" value="Unassembled WGS sequence"/>
</dbReference>
<feature type="transmembrane region" description="Helical" evidence="2">
    <location>
        <begin position="277"/>
        <end position="296"/>
    </location>
</feature>